<comment type="caution">
    <text evidence="1">The sequence shown here is derived from an EMBL/GenBank/DDBJ whole genome shotgun (WGS) entry which is preliminary data.</text>
</comment>
<dbReference type="EMBL" id="RCZA01000003">
    <property type="protein sequence ID" value="TPG85120.1"/>
    <property type="molecule type" value="Genomic_DNA"/>
</dbReference>
<protein>
    <submittedName>
        <fullName evidence="1">Uncharacterized protein</fullName>
    </submittedName>
</protein>
<dbReference type="RefSeq" id="WP_140677375.1">
    <property type="nucleotide sequence ID" value="NZ_RCZA01000003.1"/>
</dbReference>
<sequence>MTNATKLTLKKADAKELQFLIDCEMAAYAIRLTGHDTDYTATPDARGNYPRKHFLGAIDKIVERSLIGAMGVLQQRLDQGYKIFLSNICTPEVTAVGAGILYVSKPESVQAENAKKIAEEITAKYNADIEVHNQKVYAQEAAALKAEEAAIVAQLKAEDEARAAQEFDKRVQARMRGTKTK</sequence>
<gene>
    <name evidence="1" type="ORF">EAH74_07445</name>
</gene>
<dbReference type="Proteomes" id="UP000320914">
    <property type="component" value="Unassembled WGS sequence"/>
</dbReference>
<reference evidence="1 2" key="1">
    <citation type="journal article" date="2019" name="Environ. Microbiol.">
        <title>Species interactions and distinct microbial communities in high Arctic permafrost affected cryosols are associated with the CH4 and CO2 gas fluxes.</title>
        <authorList>
            <person name="Altshuler I."/>
            <person name="Hamel J."/>
            <person name="Turney S."/>
            <person name="Magnuson E."/>
            <person name="Levesque R."/>
            <person name="Greer C."/>
            <person name="Whyte L.G."/>
        </authorList>
    </citation>
    <scope>NUCLEOTIDE SEQUENCE [LARGE SCALE GENOMIC DNA]</scope>
    <source>
        <strain evidence="1 2">OWC5</strain>
    </source>
</reference>
<dbReference type="AlphaFoldDB" id="A0A502IIU0"/>
<organism evidence="1 2">
    <name type="scientific">Pseudomonas mandelii</name>
    <dbReference type="NCBI Taxonomy" id="75612"/>
    <lineage>
        <taxon>Bacteria</taxon>
        <taxon>Pseudomonadati</taxon>
        <taxon>Pseudomonadota</taxon>
        <taxon>Gammaproteobacteria</taxon>
        <taxon>Pseudomonadales</taxon>
        <taxon>Pseudomonadaceae</taxon>
        <taxon>Pseudomonas</taxon>
    </lineage>
</organism>
<accession>A0A502IIU0</accession>
<evidence type="ECO:0000313" key="2">
    <source>
        <dbReference type="Proteomes" id="UP000320914"/>
    </source>
</evidence>
<name>A0A502IIU0_9PSED</name>
<evidence type="ECO:0000313" key="1">
    <source>
        <dbReference type="EMBL" id="TPG85120.1"/>
    </source>
</evidence>
<proteinExistence type="predicted"/>